<protein>
    <submittedName>
        <fullName evidence="1">Uncharacterized protein</fullName>
    </submittedName>
</protein>
<reference evidence="1" key="1">
    <citation type="submission" date="2021-02" db="EMBL/GenBank/DDBJ databases">
        <authorList>
            <person name="Nowell W R."/>
        </authorList>
    </citation>
    <scope>NUCLEOTIDE SEQUENCE</scope>
</reference>
<evidence type="ECO:0000313" key="2">
    <source>
        <dbReference type="Proteomes" id="UP000681720"/>
    </source>
</evidence>
<evidence type="ECO:0000313" key="1">
    <source>
        <dbReference type="EMBL" id="CAF5213876.1"/>
    </source>
</evidence>
<dbReference type="Proteomes" id="UP000681720">
    <property type="component" value="Unassembled WGS sequence"/>
</dbReference>
<name>A0A8S3J705_9BILA</name>
<accession>A0A8S3J705</accession>
<comment type="caution">
    <text evidence="1">The sequence shown here is derived from an EMBL/GenBank/DDBJ whole genome shotgun (WGS) entry which is preliminary data.</text>
</comment>
<dbReference type="EMBL" id="CAJOBJ010355708">
    <property type="protein sequence ID" value="CAF5213876.1"/>
    <property type="molecule type" value="Genomic_DNA"/>
</dbReference>
<dbReference type="AlphaFoldDB" id="A0A8S3J705"/>
<sequence length="117" mass="13290">MSKVLTTASKCVPNLITLSSKTSTINARSSSPIHRSYSIQHTRYTSSLSHNIRSRQPTQISSINQSRLLQLNNLIYYDPLFTFKRGNASQPKGFLGSLMDNIKEEFTKNKEIKVKQK</sequence>
<proteinExistence type="predicted"/>
<gene>
    <name evidence="1" type="ORF">GIL414_LOCUS80782</name>
</gene>
<organism evidence="1 2">
    <name type="scientific">Rotaria magnacalcarata</name>
    <dbReference type="NCBI Taxonomy" id="392030"/>
    <lineage>
        <taxon>Eukaryota</taxon>
        <taxon>Metazoa</taxon>
        <taxon>Spiralia</taxon>
        <taxon>Gnathifera</taxon>
        <taxon>Rotifera</taxon>
        <taxon>Eurotatoria</taxon>
        <taxon>Bdelloidea</taxon>
        <taxon>Philodinida</taxon>
        <taxon>Philodinidae</taxon>
        <taxon>Rotaria</taxon>
    </lineage>
</organism>